<keyword evidence="15" id="KW-1185">Reference proteome</keyword>
<accession>A0A9P6ESX3</accession>
<evidence type="ECO:0000313" key="14">
    <source>
        <dbReference type="EMBL" id="KAF9534795.1"/>
    </source>
</evidence>
<dbReference type="NCBIfam" id="TIGR02227">
    <property type="entry name" value="sigpep_I_bact"/>
    <property type="match status" value="1"/>
</dbReference>
<dbReference type="Gene3D" id="2.10.109.10">
    <property type="entry name" value="Umud Fragment, subunit A"/>
    <property type="match status" value="1"/>
</dbReference>
<organism evidence="14 15">
    <name type="scientific">Crepidotus variabilis</name>
    <dbReference type="NCBI Taxonomy" id="179855"/>
    <lineage>
        <taxon>Eukaryota</taxon>
        <taxon>Fungi</taxon>
        <taxon>Dikarya</taxon>
        <taxon>Basidiomycota</taxon>
        <taxon>Agaricomycotina</taxon>
        <taxon>Agaricomycetes</taxon>
        <taxon>Agaricomycetidae</taxon>
        <taxon>Agaricales</taxon>
        <taxon>Agaricineae</taxon>
        <taxon>Crepidotaceae</taxon>
        <taxon>Crepidotus</taxon>
    </lineage>
</organism>
<gene>
    <name evidence="14" type="ORF">CPB83DRAFT_754850</name>
</gene>
<dbReference type="PANTHER" id="PTHR46041">
    <property type="entry name" value="MITOCHONDRIAL INNER MEMBRANE PROTEASE SUBUNIT 2"/>
    <property type="match status" value="1"/>
</dbReference>
<evidence type="ECO:0000256" key="9">
    <source>
        <dbReference type="ARBA" id="ARBA00023136"/>
    </source>
</evidence>
<keyword evidence="6 11" id="KW-0378">Hydrolase</keyword>
<evidence type="ECO:0000256" key="8">
    <source>
        <dbReference type="ARBA" id="ARBA00023128"/>
    </source>
</evidence>
<dbReference type="EMBL" id="MU157825">
    <property type="protein sequence ID" value="KAF9534795.1"/>
    <property type="molecule type" value="Genomic_DNA"/>
</dbReference>
<feature type="region of interest" description="Disordered" evidence="12">
    <location>
        <begin position="171"/>
        <end position="194"/>
    </location>
</feature>
<evidence type="ECO:0000256" key="12">
    <source>
        <dbReference type="SAM" id="MobiDB-lite"/>
    </source>
</evidence>
<evidence type="ECO:0000256" key="5">
    <source>
        <dbReference type="ARBA" id="ARBA00022792"/>
    </source>
</evidence>
<dbReference type="InterPro" id="IPR019533">
    <property type="entry name" value="Peptidase_S26"/>
</dbReference>
<evidence type="ECO:0000256" key="1">
    <source>
        <dbReference type="ARBA" id="ARBA00004434"/>
    </source>
</evidence>
<keyword evidence="9" id="KW-0472">Membrane</keyword>
<dbReference type="FunFam" id="2.10.109.10:FF:000005">
    <property type="entry name" value="Mitochondrial inner membrane protease subunit"/>
    <property type="match status" value="1"/>
</dbReference>
<dbReference type="InterPro" id="IPR037730">
    <property type="entry name" value="IMP2"/>
</dbReference>
<sequence>MSSTFSYFSGAFKKSWAVLYWLPTGYFFGTQFYHVKAISGRSMQPTLNPDSSTPRDVALFSRFAVHTLQDYGRDDIVTFRSPENPSRILIKRIIGVEGDTVKTLPPYPDKEVDVPQGHVWVEGDEHFVSDDSNRFGPIPAGLIESKLTMLIWPLNRFGRLKPQVEVDTKPWDRDTINEQRRQETRHARVTTKTS</sequence>
<keyword evidence="8 11" id="KW-0496">Mitochondrion</keyword>
<feature type="active site" evidence="10">
    <location>
        <position position="91"/>
    </location>
</feature>
<evidence type="ECO:0000256" key="6">
    <source>
        <dbReference type="ARBA" id="ARBA00022801"/>
    </source>
</evidence>
<name>A0A9P6ESX3_9AGAR</name>
<feature type="compositionally biased region" description="Basic and acidic residues" evidence="12">
    <location>
        <begin position="171"/>
        <end position="186"/>
    </location>
</feature>
<keyword evidence="7" id="KW-1133">Transmembrane helix</keyword>
<feature type="domain" description="Peptidase S26" evidence="13">
    <location>
        <begin position="26"/>
        <end position="102"/>
    </location>
</feature>
<keyword evidence="4" id="KW-0812">Transmembrane</keyword>
<dbReference type="GO" id="GO:0004252">
    <property type="term" value="F:serine-type endopeptidase activity"/>
    <property type="evidence" value="ECO:0007669"/>
    <property type="project" value="InterPro"/>
</dbReference>
<feature type="domain" description="Peptidase S26" evidence="13">
    <location>
        <begin position="110"/>
        <end position="152"/>
    </location>
</feature>
<comment type="similarity">
    <text evidence="2">Belongs to the peptidase S26 family. IMP2 subfamily.</text>
</comment>
<evidence type="ECO:0000259" key="13">
    <source>
        <dbReference type="Pfam" id="PF10502"/>
    </source>
</evidence>
<feature type="active site" evidence="10">
    <location>
        <position position="42"/>
    </location>
</feature>
<comment type="caution">
    <text evidence="14">The sequence shown here is derived from an EMBL/GenBank/DDBJ whole genome shotgun (WGS) entry which is preliminary data.</text>
</comment>
<protein>
    <recommendedName>
        <fullName evidence="11">Mitochondrial inner membrane protease subunit</fullName>
        <ecNumber evidence="11">3.4.21.-</ecNumber>
    </recommendedName>
</protein>
<evidence type="ECO:0000256" key="2">
    <source>
        <dbReference type="ARBA" id="ARBA00007066"/>
    </source>
</evidence>
<dbReference type="GO" id="GO:0042720">
    <property type="term" value="C:mitochondrial inner membrane peptidase complex"/>
    <property type="evidence" value="ECO:0007669"/>
    <property type="project" value="InterPro"/>
</dbReference>
<dbReference type="CDD" id="cd06530">
    <property type="entry name" value="S26_SPase_I"/>
    <property type="match status" value="1"/>
</dbReference>
<dbReference type="AlphaFoldDB" id="A0A9P6ESX3"/>
<dbReference type="GO" id="GO:0006627">
    <property type="term" value="P:protein processing involved in protein targeting to mitochondrion"/>
    <property type="evidence" value="ECO:0007669"/>
    <property type="project" value="InterPro"/>
</dbReference>
<dbReference type="PANTHER" id="PTHR46041:SF2">
    <property type="entry name" value="MITOCHONDRIAL INNER MEMBRANE PROTEASE SUBUNIT 2"/>
    <property type="match status" value="1"/>
</dbReference>
<dbReference type="InterPro" id="IPR000223">
    <property type="entry name" value="Pept_S26A_signal_pept_1"/>
</dbReference>
<dbReference type="Proteomes" id="UP000807306">
    <property type="component" value="Unassembled WGS sequence"/>
</dbReference>
<dbReference type="SUPFAM" id="SSF51306">
    <property type="entry name" value="LexA/Signal peptidase"/>
    <property type="match status" value="1"/>
</dbReference>
<dbReference type="PRINTS" id="PR00727">
    <property type="entry name" value="LEADERPTASE"/>
</dbReference>
<keyword evidence="5 11" id="KW-0999">Mitochondrion inner membrane</keyword>
<keyword evidence="3 11" id="KW-0645">Protease</keyword>
<evidence type="ECO:0000256" key="4">
    <source>
        <dbReference type="ARBA" id="ARBA00022692"/>
    </source>
</evidence>
<evidence type="ECO:0000256" key="11">
    <source>
        <dbReference type="RuleBase" id="RU362041"/>
    </source>
</evidence>
<evidence type="ECO:0000313" key="15">
    <source>
        <dbReference type="Proteomes" id="UP000807306"/>
    </source>
</evidence>
<dbReference type="InterPro" id="IPR036286">
    <property type="entry name" value="LexA/Signal_pep-like_sf"/>
</dbReference>
<dbReference type="Pfam" id="PF10502">
    <property type="entry name" value="Peptidase_S26"/>
    <property type="match status" value="2"/>
</dbReference>
<proteinExistence type="inferred from homology"/>
<evidence type="ECO:0000256" key="7">
    <source>
        <dbReference type="ARBA" id="ARBA00022989"/>
    </source>
</evidence>
<evidence type="ECO:0000256" key="10">
    <source>
        <dbReference type="PIRSR" id="PIRSR600223-1"/>
    </source>
</evidence>
<dbReference type="OrthoDB" id="308440at2759"/>
<evidence type="ECO:0000256" key="3">
    <source>
        <dbReference type="ARBA" id="ARBA00022670"/>
    </source>
</evidence>
<dbReference type="GO" id="GO:0006465">
    <property type="term" value="P:signal peptide processing"/>
    <property type="evidence" value="ECO:0007669"/>
    <property type="project" value="InterPro"/>
</dbReference>
<reference evidence="14" key="1">
    <citation type="submission" date="2020-11" db="EMBL/GenBank/DDBJ databases">
        <authorList>
            <consortium name="DOE Joint Genome Institute"/>
            <person name="Ahrendt S."/>
            <person name="Riley R."/>
            <person name="Andreopoulos W."/>
            <person name="Labutti K."/>
            <person name="Pangilinan J."/>
            <person name="Ruiz-Duenas F.J."/>
            <person name="Barrasa J.M."/>
            <person name="Sanchez-Garcia M."/>
            <person name="Camarero S."/>
            <person name="Miyauchi S."/>
            <person name="Serrano A."/>
            <person name="Linde D."/>
            <person name="Babiker R."/>
            <person name="Drula E."/>
            <person name="Ayuso-Fernandez I."/>
            <person name="Pacheco R."/>
            <person name="Padilla G."/>
            <person name="Ferreira P."/>
            <person name="Barriuso J."/>
            <person name="Kellner H."/>
            <person name="Castanera R."/>
            <person name="Alfaro M."/>
            <person name="Ramirez L."/>
            <person name="Pisabarro A.G."/>
            <person name="Kuo A."/>
            <person name="Tritt A."/>
            <person name="Lipzen A."/>
            <person name="He G."/>
            <person name="Yan M."/>
            <person name="Ng V."/>
            <person name="Cullen D."/>
            <person name="Martin F."/>
            <person name="Rosso M.-N."/>
            <person name="Henrissat B."/>
            <person name="Hibbett D."/>
            <person name="Martinez A.T."/>
            <person name="Grigoriev I.V."/>
        </authorList>
    </citation>
    <scope>NUCLEOTIDE SEQUENCE</scope>
    <source>
        <strain evidence="14">CBS 506.95</strain>
    </source>
</reference>
<dbReference type="EC" id="3.4.21.-" evidence="11"/>
<comment type="subcellular location">
    <subcellularLocation>
        <location evidence="1">Mitochondrion inner membrane</location>
        <topology evidence="1">Single-pass membrane protein</topology>
    </subcellularLocation>
</comment>